<dbReference type="RefSeq" id="WP_345632938.1">
    <property type="nucleotide sequence ID" value="NZ_BAABJQ010000015.1"/>
</dbReference>
<proteinExistence type="predicted"/>
<dbReference type="Proteomes" id="UP001501570">
    <property type="component" value="Unassembled WGS sequence"/>
</dbReference>
<evidence type="ECO:0000256" key="9">
    <source>
        <dbReference type="SAM" id="Phobius"/>
    </source>
</evidence>
<feature type="transmembrane region" description="Helical" evidence="9">
    <location>
        <begin position="12"/>
        <end position="34"/>
    </location>
</feature>
<feature type="transmembrane region" description="Helical" evidence="9">
    <location>
        <begin position="160"/>
        <end position="183"/>
    </location>
</feature>
<evidence type="ECO:0000313" key="13">
    <source>
        <dbReference type="EMBL" id="GAA5190965.1"/>
    </source>
</evidence>
<keyword evidence="8" id="KW-0902">Two-component regulatory system</keyword>
<evidence type="ECO:0000256" key="8">
    <source>
        <dbReference type="ARBA" id="ARBA00023012"/>
    </source>
</evidence>
<keyword evidence="3" id="KW-0597">Phosphoprotein</keyword>
<keyword evidence="6" id="KW-0418">Kinase</keyword>
<dbReference type="SUPFAM" id="SSF55874">
    <property type="entry name" value="ATPase domain of HSP90 chaperone/DNA topoisomerase II/histidine kinase"/>
    <property type="match status" value="1"/>
</dbReference>
<keyword evidence="9" id="KW-1133">Transmembrane helix</keyword>
<keyword evidence="7" id="KW-0067">ATP-binding</keyword>
<evidence type="ECO:0000313" key="14">
    <source>
        <dbReference type="Proteomes" id="UP001501570"/>
    </source>
</evidence>
<comment type="catalytic activity">
    <reaction evidence="1">
        <text>ATP + protein L-histidine = ADP + protein N-phospho-L-histidine.</text>
        <dbReference type="EC" id="2.7.13.3"/>
    </reaction>
</comment>
<evidence type="ECO:0000259" key="11">
    <source>
        <dbReference type="Pfam" id="PF07730"/>
    </source>
</evidence>
<protein>
    <recommendedName>
        <fullName evidence="2">histidine kinase</fullName>
        <ecNumber evidence="2">2.7.13.3</ecNumber>
    </recommendedName>
</protein>
<keyword evidence="14" id="KW-1185">Reference proteome</keyword>
<organism evidence="13 14">
    <name type="scientific">Rugosimonospora acidiphila</name>
    <dbReference type="NCBI Taxonomy" id="556531"/>
    <lineage>
        <taxon>Bacteria</taxon>
        <taxon>Bacillati</taxon>
        <taxon>Actinomycetota</taxon>
        <taxon>Actinomycetes</taxon>
        <taxon>Micromonosporales</taxon>
        <taxon>Micromonosporaceae</taxon>
        <taxon>Rugosimonospora</taxon>
    </lineage>
</organism>
<feature type="domain" description="Putative sensor" evidence="12">
    <location>
        <begin position="21"/>
        <end position="194"/>
    </location>
</feature>
<keyword evidence="9" id="KW-0472">Membrane</keyword>
<accession>A0ABP9S611</accession>
<keyword evidence="4" id="KW-0808">Transferase</keyword>
<evidence type="ECO:0000256" key="5">
    <source>
        <dbReference type="ARBA" id="ARBA00022741"/>
    </source>
</evidence>
<keyword evidence="5" id="KW-0547">Nucleotide-binding</keyword>
<evidence type="ECO:0000256" key="2">
    <source>
        <dbReference type="ARBA" id="ARBA00012438"/>
    </source>
</evidence>
<evidence type="ECO:0000256" key="4">
    <source>
        <dbReference type="ARBA" id="ARBA00022679"/>
    </source>
</evidence>
<name>A0ABP9S611_9ACTN</name>
<sequence>MDRGIRERLRVIARSCLRGLAIAVAAHVALALVIVTFLSIVFLPFGIGVLTLPVAAAGLRRVTGLQRRWARDWSGVTILSPYREPPPERPELAGTLGGRLRRCRWLLTDPATWRDLLWGFAGLPVGAALGTLPASLILHGVGGILVAPFLWLLLPGHSIFWALSIPAGVVFLPIGLIAGPHLLRGHALFSASLLGPGRRAMAVRVTELSESRTQVVDSSAAELRRIERDLHDGAQARLVALGMNIGLAEQLFASDPRTALTLLAEARESSGQALSELRDLVRGIHPPVLAERGLDGAVRALALTLSLPVDLDIRLPGRAPAPVESAAYFAVAEALTNVVKHSLATQAWMRLAHEHGTLTAIVRDNGVGGAGVTAGGGLDGIRRRLAAFDGTLTVSSPPSGPTELTMELPCALSSVRISPSSGTD</sequence>
<feature type="domain" description="Histidine kinase/HSP90-like ATPase" evidence="10">
    <location>
        <begin position="326"/>
        <end position="410"/>
    </location>
</feature>
<evidence type="ECO:0000259" key="10">
    <source>
        <dbReference type="Pfam" id="PF02518"/>
    </source>
</evidence>
<feature type="domain" description="Signal transduction histidine kinase subgroup 3 dimerisation and phosphoacceptor" evidence="11">
    <location>
        <begin position="222"/>
        <end position="289"/>
    </location>
</feature>
<evidence type="ECO:0000256" key="3">
    <source>
        <dbReference type="ARBA" id="ARBA00022553"/>
    </source>
</evidence>
<feature type="transmembrane region" description="Helical" evidence="9">
    <location>
        <begin position="136"/>
        <end position="154"/>
    </location>
</feature>
<gene>
    <name evidence="13" type="ORF">GCM10023322_47290</name>
</gene>
<comment type="caution">
    <text evidence="13">The sequence shown here is derived from an EMBL/GenBank/DDBJ whole genome shotgun (WGS) entry which is preliminary data.</text>
</comment>
<dbReference type="InterPro" id="IPR036890">
    <property type="entry name" value="HATPase_C_sf"/>
</dbReference>
<dbReference type="InterPro" id="IPR050482">
    <property type="entry name" value="Sensor_HK_TwoCompSys"/>
</dbReference>
<dbReference type="InterPro" id="IPR003594">
    <property type="entry name" value="HATPase_dom"/>
</dbReference>
<evidence type="ECO:0000256" key="7">
    <source>
        <dbReference type="ARBA" id="ARBA00022840"/>
    </source>
</evidence>
<evidence type="ECO:0000259" key="12">
    <source>
        <dbReference type="Pfam" id="PF13796"/>
    </source>
</evidence>
<dbReference type="EMBL" id="BAABJQ010000015">
    <property type="protein sequence ID" value="GAA5190965.1"/>
    <property type="molecule type" value="Genomic_DNA"/>
</dbReference>
<dbReference type="EC" id="2.7.13.3" evidence="2"/>
<dbReference type="InterPro" id="IPR025828">
    <property type="entry name" value="Put_sensor_dom"/>
</dbReference>
<evidence type="ECO:0000256" key="1">
    <source>
        <dbReference type="ARBA" id="ARBA00000085"/>
    </source>
</evidence>
<dbReference type="CDD" id="cd16917">
    <property type="entry name" value="HATPase_UhpB-NarQ-NarX-like"/>
    <property type="match status" value="1"/>
</dbReference>
<dbReference type="PANTHER" id="PTHR24421">
    <property type="entry name" value="NITRATE/NITRITE SENSOR PROTEIN NARX-RELATED"/>
    <property type="match status" value="1"/>
</dbReference>
<dbReference type="Pfam" id="PF07730">
    <property type="entry name" value="HisKA_3"/>
    <property type="match status" value="1"/>
</dbReference>
<evidence type="ECO:0000256" key="6">
    <source>
        <dbReference type="ARBA" id="ARBA00022777"/>
    </source>
</evidence>
<dbReference type="InterPro" id="IPR011712">
    <property type="entry name" value="Sig_transdc_His_kin_sub3_dim/P"/>
</dbReference>
<dbReference type="Pfam" id="PF13796">
    <property type="entry name" value="Sensor"/>
    <property type="match status" value="1"/>
</dbReference>
<dbReference type="Gene3D" id="1.20.5.1930">
    <property type="match status" value="1"/>
</dbReference>
<dbReference type="PANTHER" id="PTHR24421:SF10">
    <property type="entry name" value="NITRATE_NITRITE SENSOR PROTEIN NARQ"/>
    <property type="match status" value="1"/>
</dbReference>
<keyword evidence="9" id="KW-0812">Transmembrane</keyword>
<dbReference type="Gene3D" id="3.30.565.10">
    <property type="entry name" value="Histidine kinase-like ATPase, C-terminal domain"/>
    <property type="match status" value="1"/>
</dbReference>
<reference evidence="14" key="1">
    <citation type="journal article" date="2019" name="Int. J. Syst. Evol. Microbiol.">
        <title>The Global Catalogue of Microorganisms (GCM) 10K type strain sequencing project: providing services to taxonomists for standard genome sequencing and annotation.</title>
        <authorList>
            <consortium name="The Broad Institute Genomics Platform"/>
            <consortium name="The Broad Institute Genome Sequencing Center for Infectious Disease"/>
            <person name="Wu L."/>
            <person name="Ma J."/>
        </authorList>
    </citation>
    <scope>NUCLEOTIDE SEQUENCE [LARGE SCALE GENOMIC DNA]</scope>
    <source>
        <strain evidence="14">JCM 18304</strain>
    </source>
</reference>
<dbReference type="Pfam" id="PF02518">
    <property type="entry name" value="HATPase_c"/>
    <property type="match status" value="1"/>
</dbReference>